<dbReference type="InterPro" id="IPR019675">
    <property type="entry name" value="DUF2550"/>
</dbReference>
<gene>
    <name evidence="2" type="ORF">QPX54_03830</name>
</gene>
<dbReference type="Pfam" id="PF10739">
    <property type="entry name" value="DUF2550"/>
    <property type="match status" value="1"/>
</dbReference>
<proteinExistence type="predicted"/>
<feature type="region of interest" description="Disordered" evidence="1">
    <location>
        <begin position="132"/>
        <end position="152"/>
    </location>
</feature>
<evidence type="ECO:0000313" key="2">
    <source>
        <dbReference type="EMBL" id="MDK4325646.1"/>
    </source>
</evidence>
<dbReference type="RefSeq" id="WP_239658366.1">
    <property type="nucleotide sequence ID" value="NZ_CP100361.1"/>
</dbReference>
<dbReference type="AlphaFoldDB" id="A0AAP4FAQ4"/>
<protein>
    <submittedName>
        <fullName evidence="2">DUF2550 domain-containing protein</fullName>
    </submittedName>
</protein>
<reference evidence="2" key="1">
    <citation type="submission" date="2023-05" db="EMBL/GenBank/DDBJ databases">
        <title>Metabolic capabilities are highly conserved among human nasal-associated Corynebacterium species in pangenomic analyses.</title>
        <authorList>
            <person name="Tran T.H."/>
            <person name="Roberts A.Q."/>
            <person name="Escapa I.F."/>
            <person name="Gao W."/>
            <person name="Conlan S."/>
            <person name="Kong H."/>
            <person name="Segre J.A."/>
            <person name="Kelly M.S."/>
            <person name="Lemon K.P."/>
        </authorList>
    </citation>
    <scope>NUCLEOTIDE SEQUENCE</scope>
    <source>
        <strain evidence="2">KPL2654</strain>
    </source>
</reference>
<dbReference type="Proteomes" id="UP001226160">
    <property type="component" value="Unassembled WGS sequence"/>
</dbReference>
<name>A0AAP4FAQ4_9CORY</name>
<evidence type="ECO:0000313" key="3">
    <source>
        <dbReference type="Proteomes" id="UP001226160"/>
    </source>
</evidence>
<sequence length="152" mass="16778">MQDFMGSFLPLCGLVALVIVAGLAAWKFFTLRSKGNAVIARRLPAKGAHGWRHGRVVCNGQQLNMYKLRSLSPSADVVLERKELTLHRQRSVTDAEGSFMSPDLQVLEVSTADDHFELAVDTSAAMAITSWLESAPDSRQERTAPKPQQSRK</sequence>
<dbReference type="EMBL" id="JASNVP010000003">
    <property type="protein sequence ID" value="MDK4325646.1"/>
    <property type="molecule type" value="Genomic_DNA"/>
</dbReference>
<evidence type="ECO:0000256" key="1">
    <source>
        <dbReference type="SAM" id="MobiDB-lite"/>
    </source>
</evidence>
<comment type="caution">
    <text evidence="2">The sequence shown here is derived from an EMBL/GenBank/DDBJ whole genome shotgun (WGS) entry which is preliminary data.</text>
</comment>
<organism evidence="2 3">
    <name type="scientific">Corynebacterium propinquum</name>
    <dbReference type="NCBI Taxonomy" id="43769"/>
    <lineage>
        <taxon>Bacteria</taxon>
        <taxon>Bacillati</taxon>
        <taxon>Actinomycetota</taxon>
        <taxon>Actinomycetes</taxon>
        <taxon>Mycobacteriales</taxon>
        <taxon>Corynebacteriaceae</taxon>
        <taxon>Corynebacterium</taxon>
    </lineage>
</organism>
<accession>A0AAP4FAQ4</accession>